<gene>
    <name evidence="1" type="ORF">AVEN_37286_1</name>
</gene>
<proteinExistence type="predicted"/>
<dbReference type="InterPro" id="IPR036388">
    <property type="entry name" value="WH-like_DNA-bd_sf"/>
</dbReference>
<evidence type="ECO:0000313" key="2">
    <source>
        <dbReference type="Proteomes" id="UP000499080"/>
    </source>
</evidence>
<sequence>MANCGKRKSVVVSMELRLDALKRIDKGKSLKSIALYFGVGESTRPLQSTFYPAFKDLDGCQDVDAEDVEQWMAVDKNLQQENFSDEDVVGAVTDGFQDDEDGEDIIENSASLISNTACNSAYKTNNRDFFSTATWWTQKLETEKRKLLAFKRQSQRDESATLKEKSLRYKMERAKYISKVRQTKTTWNEECNKATYPFGKQYKIAFRKDIPPSQLVALSNKNPTGNHLSIAEDILENLYHVPDIPLDSSLQIIGTHNDEPFTEEEITSVLWGPVVDPRSGTWLLMKCYPRNGLQESRFINTCRLNQPSSIEDLPHPVQIEVKVSGWAFHPSKHLKKYQISLEDGGYSNNFINMNFDGSKTEFGVGCAFCVLEGQNITHSWSERLSNKITVFQAELIALRESVKFAKDLNTDQIINIHLDNRATSKPYPILKRQIK</sequence>
<dbReference type="AlphaFoldDB" id="A0A4Y2KF17"/>
<comment type="caution">
    <text evidence="1">The sequence shown here is derived from an EMBL/GenBank/DDBJ whole genome shotgun (WGS) entry which is preliminary data.</text>
</comment>
<dbReference type="EMBL" id="BGPR01004522">
    <property type="protein sequence ID" value="GBN00500.1"/>
    <property type="molecule type" value="Genomic_DNA"/>
</dbReference>
<reference evidence="1 2" key="1">
    <citation type="journal article" date="2019" name="Sci. Rep.">
        <title>Orb-weaving spider Araneus ventricosus genome elucidates the spidroin gene catalogue.</title>
        <authorList>
            <person name="Kono N."/>
            <person name="Nakamura H."/>
            <person name="Ohtoshi R."/>
            <person name="Moran D.A.P."/>
            <person name="Shinohara A."/>
            <person name="Yoshida Y."/>
            <person name="Fujiwara M."/>
            <person name="Mori M."/>
            <person name="Tomita M."/>
            <person name="Arakawa K."/>
        </authorList>
    </citation>
    <scope>NUCLEOTIDE SEQUENCE [LARGE SCALE GENOMIC DNA]</scope>
</reference>
<keyword evidence="2" id="KW-1185">Reference proteome</keyword>
<protein>
    <recommendedName>
        <fullName evidence="3">RNase H type-1 domain-containing protein</fullName>
    </recommendedName>
</protein>
<accession>A0A4Y2KF17</accession>
<dbReference type="OrthoDB" id="6624709at2759"/>
<evidence type="ECO:0008006" key="3">
    <source>
        <dbReference type="Google" id="ProtNLM"/>
    </source>
</evidence>
<evidence type="ECO:0000313" key="1">
    <source>
        <dbReference type="EMBL" id="GBN00500.1"/>
    </source>
</evidence>
<dbReference type="Gene3D" id="1.10.10.10">
    <property type="entry name" value="Winged helix-like DNA-binding domain superfamily/Winged helix DNA-binding domain"/>
    <property type="match status" value="1"/>
</dbReference>
<dbReference type="Proteomes" id="UP000499080">
    <property type="component" value="Unassembled WGS sequence"/>
</dbReference>
<name>A0A4Y2KF17_ARAVE</name>
<organism evidence="1 2">
    <name type="scientific">Araneus ventricosus</name>
    <name type="common">Orbweaver spider</name>
    <name type="synonym">Epeira ventricosa</name>
    <dbReference type="NCBI Taxonomy" id="182803"/>
    <lineage>
        <taxon>Eukaryota</taxon>
        <taxon>Metazoa</taxon>
        <taxon>Ecdysozoa</taxon>
        <taxon>Arthropoda</taxon>
        <taxon>Chelicerata</taxon>
        <taxon>Arachnida</taxon>
        <taxon>Araneae</taxon>
        <taxon>Araneomorphae</taxon>
        <taxon>Entelegynae</taxon>
        <taxon>Araneoidea</taxon>
        <taxon>Araneidae</taxon>
        <taxon>Araneus</taxon>
    </lineage>
</organism>